<feature type="domain" description="DUF218" evidence="2">
    <location>
        <begin position="83"/>
        <end position="246"/>
    </location>
</feature>
<keyword evidence="1" id="KW-0812">Transmembrane</keyword>
<dbReference type="InterPro" id="IPR051599">
    <property type="entry name" value="Cell_Envelope_Assoc"/>
</dbReference>
<dbReference type="AlphaFoldDB" id="D1B932"/>
<evidence type="ECO:0000259" key="2">
    <source>
        <dbReference type="Pfam" id="PF02698"/>
    </source>
</evidence>
<dbReference type="Proteomes" id="UP000002030">
    <property type="component" value="Chromosome"/>
</dbReference>
<protein>
    <recommendedName>
        <fullName evidence="2">DUF218 domain-containing protein</fullName>
    </recommendedName>
</protein>
<dbReference type="RefSeq" id="WP_012869301.1">
    <property type="nucleotide sequence ID" value="NC_013522.1"/>
</dbReference>
<name>D1B932_THEAS</name>
<dbReference type="PANTHER" id="PTHR30336:SF20">
    <property type="entry name" value="DUF218 DOMAIN-CONTAINING PROTEIN"/>
    <property type="match status" value="1"/>
</dbReference>
<evidence type="ECO:0000313" key="4">
    <source>
        <dbReference type="Proteomes" id="UP000002030"/>
    </source>
</evidence>
<organism evidence="3 4">
    <name type="scientific">Thermanaerovibrio acidaminovorans (strain ATCC 49978 / DSM 6589 / Su883)</name>
    <name type="common">Selenomonas acidaminovorans</name>
    <dbReference type="NCBI Taxonomy" id="525903"/>
    <lineage>
        <taxon>Bacteria</taxon>
        <taxon>Thermotogati</taxon>
        <taxon>Synergistota</taxon>
        <taxon>Synergistia</taxon>
        <taxon>Synergistales</taxon>
        <taxon>Synergistaceae</taxon>
        <taxon>Thermanaerovibrio</taxon>
    </lineage>
</organism>
<sequence>MSTLFFLYKLAGALAVPPGIFVLACLLMALCCLRQPRRWGLLLACLATGIAIYSASCDWSARLITGPLEDMYESHPLPTDDGVIVLLGGGVRYDRDLKPYQLGNYTSVRVLKALQLHRDTGWPIVCCGGNPRLDPDPEASEANLMAQTLMDMGATQVYREGRSRTTWENLVNALPILRRLNRRNVVIVTSSFHMPRAIMTARAVLKGFDVYPHQAGRLTDRSPMDPISFLPLSMSETCLGLREWVGMGAYRVMSLLRRSDAR</sequence>
<proteinExistence type="predicted"/>
<dbReference type="EMBL" id="CP001818">
    <property type="protein sequence ID" value="ACZ18785.1"/>
    <property type="molecule type" value="Genomic_DNA"/>
</dbReference>
<gene>
    <name evidence="3" type="ordered locus">Taci_0549</name>
</gene>
<reference evidence="3 4" key="1">
    <citation type="journal article" date="2009" name="Stand. Genomic Sci.">
        <title>Complete genome sequence of Thermanaerovibrio acidaminovorans type strain (Su883).</title>
        <authorList>
            <person name="Chovatia M."/>
            <person name="Sikorski J."/>
            <person name="Schroder M."/>
            <person name="Lapidus A."/>
            <person name="Nolan M."/>
            <person name="Tice H."/>
            <person name="Glavina Del Rio T."/>
            <person name="Copeland A."/>
            <person name="Cheng J.F."/>
            <person name="Lucas S."/>
            <person name="Chen F."/>
            <person name="Bruce D."/>
            <person name="Goodwin L."/>
            <person name="Pitluck S."/>
            <person name="Ivanova N."/>
            <person name="Mavromatis K."/>
            <person name="Ovchinnikova G."/>
            <person name="Pati A."/>
            <person name="Chen A."/>
            <person name="Palaniappan K."/>
            <person name="Land M."/>
            <person name="Hauser L."/>
            <person name="Chang Y.J."/>
            <person name="Jeffries C.D."/>
            <person name="Chain P."/>
            <person name="Saunders E."/>
            <person name="Detter J.C."/>
            <person name="Brettin T."/>
            <person name="Rohde M."/>
            <person name="Goker M."/>
            <person name="Spring S."/>
            <person name="Bristow J."/>
            <person name="Markowitz V."/>
            <person name="Hugenholtz P."/>
            <person name="Kyrpides N.C."/>
            <person name="Klenk H.P."/>
            <person name="Eisen J.A."/>
        </authorList>
    </citation>
    <scope>NUCLEOTIDE SEQUENCE [LARGE SCALE GENOMIC DNA]</scope>
    <source>
        <strain evidence="4">ATCC 49978 / DSM 6589 / Su883</strain>
    </source>
</reference>
<feature type="transmembrane region" description="Helical" evidence="1">
    <location>
        <begin position="6"/>
        <end position="32"/>
    </location>
</feature>
<dbReference type="eggNOG" id="COG1434">
    <property type="taxonomic scope" value="Bacteria"/>
</dbReference>
<dbReference type="STRING" id="525903.Taci_0549"/>
<evidence type="ECO:0000256" key="1">
    <source>
        <dbReference type="SAM" id="Phobius"/>
    </source>
</evidence>
<dbReference type="OrthoDB" id="4977at2"/>
<dbReference type="CDD" id="cd06259">
    <property type="entry name" value="YdcF-like"/>
    <property type="match status" value="1"/>
</dbReference>
<dbReference type="Pfam" id="PF02698">
    <property type="entry name" value="DUF218"/>
    <property type="match status" value="1"/>
</dbReference>
<dbReference type="KEGG" id="tai:Taci_0549"/>
<feature type="transmembrane region" description="Helical" evidence="1">
    <location>
        <begin position="39"/>
        <end position="56"/>
    </location>
</feature>
<accession>D1B932</accession>
<dbReference type="InterPro" id="IPR014729">
    <property type="entry name" value="Rossmann-like_a/b/a_fold"/>
</dbReference>
<evidence type="ECO:0000313" key="3">
    <source>
        <dbReference type="EMBL" id="ACZ18785.1"/>
    </source>
</evidence>
<dbReference type="InterPro" id="IPR003848">
    <property type="entry name" value="DUF218"/>
</dbReference>
<dbReference type="GO" id="GO:0005886">
    <property type="term" value="C:plasma membrane"/>
    <property type="evidence" value="ECO:0007669"/>
    <property type="project" value="TreeGrafter"/>
</dbReference>
<dbReference type="PANTHER" id="PTHR30336">
    <property type="entry name" value="INNER MEMBRANE PROTEIN, PROBABLE PERMEASE"/>
    <property type="match status" value="1"/>
</dbReference>
<dbReference type="HOGENOM" id="CLU_053514_3_0_0"/>
<keyword evidence="1" id="KW-1133">Transmembrane helix</keyword>
<keyword evidence="1" id="KW-0472">Membrane</keyword>
<dbReference type="Gene3D" id="3.40.50.620">
    <property type="entry name" value="HUPs"/>
    <property type="match status" value="1"/>
</dbReference>
<dbReference type="EnsemblBacteria" id="ACZ18785">
    <property type="protein sequence ID" value="ACZ18785"/>
    <property type="gene ID" value="Taci_0549"/>
</dbReference>
<keyword evidence="4" id="KW-1185">Reference proteome</keyword>